<accession>A0A1F8CN73</accession>
<dbReference type="Proteomes" id="UP000179241">
    <property type="component" value="Unassembled WGS sequence"/>
</dbReference>
<evidence type="ECO:0008006" key="3">
    <source>
        <dbReference type="Google" id="ProtNLM"/>
    </source>
</evidence>
<reference evidence="1 2" key="1">
    <citation type="journal article" date="2016" name="Nat. Commun.">
        <title>Thousands of microbial genomes shed light on interconnected biogeochemical processes in an aquifer system.</title>
        <authorList>
            <person name="Anantharaman K."/>
            <person name="Brown C.T."/>
            <person name="Hug L.A."/>
            <person name="Sharon I."/>
            <person name="Castelle C.J."/>
            <person name="Probst A.J."/>
            <person name="Thomas B.C."/>
            <person name="Singh A."/>
            <person name="Wilkins M.J."/>
            <person name="Karaoz U."/>
            <person name="Brodie E.L."/>
            <person name="Williams K.H."/>
            <person name="Hubbard S.S."/>
            <person name="Banfield J.F."/>
        </authorList>
    </citation>
    <scope>NUCLEOTIDE SEQUENCE [LARGE SCALE GENOMIC DNA]</scope>
</reference>
<dbReference type="InterPro" id="IPR036291">
    <property type="entry name" value="NAD(P)-bd_dom_sf"/>
</dbReference>
<evidence type="ECO:0000313" key="2">
    <source>
        <dbReference type="Proteomes" id="UP000179241"/>
    </source>
</evidence>
<dbReference type="EMBL" id="MGHU01000013">
    <property type="protein sequence ID" value="OGM77721.1"/>
    <property type="molecule type" value="Genomic_DNA"/>
</dbReference>
<name>A0A1F8CN73_9BACT</name>
<dbReference type="Gene3D" id="3.40.50.720">
    <property type="entry name" value="NAD(P)-binding Rossmann-like Domain"/>
    <property type="match status" value="1"/>
</dbReference>
<dbReference type="SUPFAM" id="SSF51735">
    <property type="entry name" value="NAD(P)-binding Rossmann-fold domains"/>
    <property type="match status" value="1"/>
</dbReference>
<protein>
    <recommendedName>
        <fullName evidence="3">UDP-glucose/GDP-mannose dehydrogenase dimerisation domain-containing protein</fullName>
    </recommendedName>
</protein>
<dbReference type="AlphaFoldDB" id="A0A1F8CN73"/>
<proteinExistence type="predicted"/>
<gene>
    <name evidence="1" type="ORF">A2188_01950</name>
</gene>
<organism evidence="1 2">
    <name type="scientific">Candidatus Woesebacteria bacterium RIFOXYA1_FULL_43_9</name>
    <dbReference type="NCBI Taxonomy" id="1802534"/>
    <lineage>
        <taxon>Bacteria</taxon>
        <taxon>Candidatus Woeseibacteriota</taxon>
    </lineage>
</organism>
<evidence type="ECO:0000313" key="1">
    <source>
        <dbReference type="EMBL" id="OGM77721.1"/>
    </source>
</evidence>
<sequence length="273" mass="31271">MKLISVGLLGCGEIGGTMAKICSEAGYRVLIKELKYDQIGDRKVKYLHVSIPEKDPSTFIKTVVAMIKKCRPELTIVNSSTTPGTTRKIAQKTKSLVVHSPVIGLHPHLYQSVKNIFPKIIGPVNKEAAKEAVKHFKKLGLSYEVYDNPEDSEAAKLLDLVYYAWNIVYCKWVLQFCREKKLNFEYVYTKHNKIYNNGYAKLLPNVLRPILIPFPGPIGGHCTIPDTKMIDRYYWNSLTKYILKQNKQYASEIKNVLKARQQFVKIRDKFISK</sequence>
<comment type="caution">
    <text evidence="1">The sequence shown here is derived from an EMBL/GenBank/DDBJ whole genome shotgun (WGS) entry which is preliminary data.</text>
</comment>